<dbReference type="EMBL" id="VKAD01000002">
    <property type="protein sequence ID" value="TXR52057.1"/>
    <property type="molecule type" value="Genomic_DNA"/>
</dbReference>
<evidence type="ECO:0000313" key="2">
    <source>
        <dbReference type="Proteomes" id="UP000321764"/>
    </source>
</evidence>
<reference evidence="1 2" key="1">
    <citation type="submission" date="2019-07" db="EMBL/GenBank/DDBJ databases">
        <title>Reinekea sp. strain SSH23 genome sequencing and assembly.</title>
        <authorList>
            <person name="Kim I."/>
        </authorList>
    </citation>
    <scope>NUCLEOTIDE SEQUENCE [LARGE SCALE GENOMIC DNA]</scope>
    <source>
        <strain evidence="1 2">SSH23</strain>
    </source>
</reference>
<protein>
    <submittedName>
        <fullName evidence="1">Uncharacterized protein</fullName>
    </submittedName>
</protein>
<sequence length="584" mass="66271">MNRLPPELKEFMAAQDAVFLVPRSGMTGVSEANAHRLVKASKSATRENSADLAAELEIERQRLESINQRHFVAVGGLENKNRMLAKAREYQQQAKACELSPLEKSFQVAEREAEQFYSRHAAGFGSYKKPIGKPLTEAEIQNRVDANNKFQCSLTENERGPGRYAILEKRWWSGEFRIRTQADKLASMPVPDNSGERISKTLSMRGARAIADSCEFMAAKHGGYKTFLTLTFSDEARERVASGEVTIQKEVKRFFDGLNRVFKRGFQYTNDKGELVKVDPVDYLPKDWGDKTLPYCWVVEIPKNSDGEDNPHLHVLLGWRVAYRHFDAWAKRVEKLWGQGFAHLEKIKEAEHAGAYMAKAAGYLSKAQGADDQGEVRGNRYWISKPSRADGWECISRNQAGEMGGLIRDVYRFMQFKYGHVFKKRAELSKEAAELRKAAKNGEAIPEKKRQSVGKALTQCRQFIKELPARATKYSLILKGEHNLGAFLNWAARPYDKNHVPKRLHKDGELKAYWLPVAFGKRRGWRCDNAPESIYYHTLKQERKHNEKRISRTKNGHGVNEGGIKSVLKSEARRAAYAAALGAC</sequence>
<dbReference type="Proteomes" id="UP000321764">
    <property type="component" value="Unassembled WGS sequence"/>
</dbReference>
<proteinExistence type="predicted"/>
<evidence type="ECO:0000313" key="1">
    <source>
        <dbReference type="EMBL" id="TXR52057.1"/>
    </source>
</evidence>
<dbReference type="OrthoDB" id="5906096at2"/>
<keyword evidence="2" id="KW-1185">Reference proteome</keyword>
<dbReference type="AlphaFoldDB" id="A0A5C8Z3D1"/>
<accession>A0A5C8Z3D1</accession>
<comment type="caution">
    <text evidence="1">The sequence shown here is derived from an EMBL/GenBank/DDBJ whole genome shotgun (WGS) entry which is preliminary data.</text>
</comment>
<name>A0A5C8Z3D1_9GAMM</name>
<organism evidence="1 2">
    <name type="scientific">Reinekea thalattae</name>
    <dbReference type="NCBI Taxonomy" id="2593301"/>
    <lineage>
        <taxon>Bacteria</taxon>
        <taxon>Pseudomonadati</taxon>
        <taxon>Pseudomonadota</taxon>
        <taxon>Gammaproteobacteria</taxon>
        <taxon>Oceanospirillales</taxon>
        <taxon>Saccharospirillaceae</taxon>
        <taxon>Reinekea</taxon>
    </lineage>
</organism>
<gene>
    <name evidence="1" type="ORF">FME95_11620</name>
</gene>
<dbReference type="RefSeq" id="WP_147714653.1">
    <property type="nucleotide sequence ID" value="NZ_VKAD01000002.1"/>
</dbReference>